<name>A0A7W8JU72_9DEIO</name>
<protein>
    <submittedName>
        <fullName evidence="2">Uncharacterized protein</fullName>
    </submittedName>
</protein>
<comment type="caution">
    <text evidence="2">The sequence shown here is derived from an EMBL/GenBank/DDBJ whole genome shotgun (WGS) entry which is preliminary data.</text>
</comment>
<keyword evidence="3" id="KW-1185">Reference proteome</keyword>
<dbReference type="EMBL" id="JACHFL010000005">
    <property type="protein sequence ID" value="MBB5363244.1"/>
    <property type="molecule type" value="Genomic_DNA"/>
</dbReference>
<evidence type="ECO:0000313" key="3">
    <source>
        <dbReference type="Proteomes" id="UP000552709"/>
    </source>
</evidence>
<evidence type="ECO:0000256" key="1">
    <source>
        <dbReference type="SAM" id="MobiDB-lite"/>
    </source>
</evidence>
<gene>
    <name evidence="2" type="ORF">HNQ08_002342</name>
</gene>
<evidence type="ECO:0000313" key="2">
    <source>
        <dbReference type="EMBL" id="MBB5363244.1"/>
    </source>
</evidence>
<organism evidence="2 3">
    <name type="scientific">Deinococcus humi</name>
    <dbReference type="NCBI Taxonomy" id="662880"/>
    <lineage>
        <taxon>Bacteria</taxon>
        <taxon>Thermotogati</taxon>
        <taxon>Deinococcota</taxon>
        <taxon>Deinococci</taxon>
        <taxon>Deinococcales</taxon>
        <taxon>Deinococcaceae</taxon>
        <taxon>Deinococcus</taxon>
    </lineage>
</organism>
<dbReference type="AlphaFoldDB" id="A0A7W8JU72"/>
<accession>A0A7W8JU72</accession>
<dbReference type="Proteomes" id="UP000552709">
    <property type="component" value="Unassembled WGS sequence"/>
</dbReference>
<sequence length="110" mass="11899">MPNALHLMNAGGHLSPVLEAEVRGVVQATLARQAARLELDGVDVAVYVSPWDLPETGIFRYAPLDHLVEVRLNPDIRILPPAGAPSCPPPWPTNCTMPAAGRARDTVRPY</sequence>
<proteinExistence type="predicted"/>
<feature type="region of interest" description="Disordered" evidence="1">
    <location>
        <begin position="87"/>
        <end position="110"/>
    </location>
</feature>
<dbReference type="RefSeq" id="WP_229789931.1">
    <property type="nucleotide sequence ID" value="NZ_JACHFL010000005.1"/>
</dbReference>
<reference evidence="2 3" key="1">
    <citation type="submission" date="2020-08" db="EMBL/GenBank/DDBJ databases">
        <title>Genomic Encyclopedia of Type Strains, Phase IV (KMG-IV): sequencing the most valuable type-strain genomes for metagenomic binning, comparative biology and taxonomic classification.</title>
        <authorList>
            <person name="Goeker M."/>
        </authorList>
    </citation>
    <scope>NUCLEOTIDE SEQUENCE [LARGE SCALE GENOMIC DNA]</scope>
    <source>
        <strain evidence="2 3">DSM 27939</strain>
    </source>
</reference>